<dbReference type="PANTHER" id="PTHR11566:SF149">
    <property type="entry name" value="GTPASE, PUTATIVE (AFU_ORTHOLOGUE AFUA_6G11890)-RELATED"/>
    <property type="match status" value="1"/>
</dbReference>
<name>A0ABR0SR53_9HYPO</name>
<dbReference type="InterPro" id="IPR020850">
    <property type="entry name" value="GED_dom"/>
</dbReference>
<feature type="domain" description="GED" evidence="3">
    <location>
        <begin position="633"/>
        <end position="722"/>
    </location>
</feature>
<evidence type="ECO:0000313" key="5">
    <source>
        <dbReference type="EMBL" id="KAK5994659.1"/>
    </source>
</evidence>
<evidence type="ECO:0000256" key="2">
    <source>
        <dbReference type="ARBA" id="ARBA00023134"/>
    </source>
</evidence>
<comment type="caution">
    <text evidence="5">The sequence shown here is derived from an EMBL/GenBank/DDBJ whole genome shotgun (WGS) entry which is preliminary data.</text>
</comment>
<evidence type="ECO:0000256" key="1">
    <source>
        <dbReference type="ARBA" id="ARBA00022741"/>
    </source>
</evidence>
<keyword evidence="6" id="KW-1185">Reference proteome</keyword>
<dbReference type="InterPro" id="IPR000375">
    <property type="entry name" value="Dynamin_stalk"/>
</dbReference>
<sequence>MSDLSNGNLALDASTLQALNSSQKELLDAVDRLRYIGVDRFVDLPQIIVVGDQSSGKSSVLEAISRVRFPVKEDVCTRFATELVLRKAAETNIEVRIKPSPDDADHVKEELEAFTKSQFNKEELASVIEEAKTYMGMAPDHGFSKRVLIVSISGPDMPALTLVDLPGFYYTQSESQSEKGRHIVNELVTSYMKQQNSIVLAVLSAKTPLVMQRVLTETDMHDPERRRTIGIITKPDKPYSDSDLAKYIQLAKNEEKTQRLKSWHILRNRSEDQAGHSDKQRDECEREFFDEGIWKQIPEEDKGISQLVKKLGGVLLDHIDKSLPGVIGHIETHVKNRETQLISLGDPRAGPKECGRYLEGISSRFQSLVNQAVEGDYRNDEFFGNPFQTEVDLMHYDMRKLRTWICDLNRTFVAVMRAKGSARSIVWRNEQDFLSDLLPEVPAHLQDLAGLYDIEEPFSVSEDDLVEEVRLRAKTYEGQDFPGSPSSKLALKLFESESRKWQRIAARHIELTLQAVREFVHDAFLHVVGEDESTRDNILRDCVAPYFESKARELEAKVKELLPRCSRAGFMQAHVDEFNRRIAEREDRRLLRETAELMDKYSLPEGKQHALKYKEIAKLSVAVDGSTIHEFSVERVINNMVEYYGMSLRSFTENIVILAVENVLMSDIHNVFSDILGFADEKLTALAGESEKIQSKRRSLSDELTTLKKGLETCHKYRKPGLPTITAEICRLSLKRNAQSPKRRANLAAVA</sequence>
<reference evidence="5 6" key="1">
    <citation type="submission" date="2024-01" db="EMBL/GenBank/DDBJ databases">
        <title>Complete genome of Cladobotryum mycophilum ATHUM6906.</title>
        <authorList>
            <person name="Christinaki A.C."/>
            <person name="Myridakis A.I."/>
            <person name="Kouvelis V.N."/>
        </authorList>
    </citation>
    <scope>NUCLEOTIDE SEQUENCE [LARGE SCALE GENOMIC DNA]</scope>
    <source>
        <strain evidence="5 6">ATHUM6906</strain>
    </source>
</reference>
<dbReference type="PROSITE" id="PS51388">
    <property type="entry name" value="GED"/>
    <property type="match status" value="1"/>
</dbReference>
<dbReference type="CDD" id="cd08771">
    <property type="entry name" value="DLP_1"/>
    <property type="match status" value="1"/>
</dbReference>
<evidence type="ECO:0000259" key="3">
    <source>
        <dbReference type="PROSITE" id="PS51388"/>
    </source>
</evidence>
<dbReference type="InterPro" id="IPR045063">
    <property type="entry name" value="Dynamin_N"/>
</dbReference>
<dbReference type="Gene3D" id="3.40.50.300">
    <property type="entry name" value="P-loop containing nucleotide triphosphate hydrolases"/>
    <property type="match status" value="1"/>
</dbReference>
<dbReference type="InterPro" id="IPR022812">
    <property type="entry name" value="Dynamin"/>
</dbReference>
<dbReference type="PANTHER" id="PTHR11566">
    <property type="entry name" value="DYNAMIN"/>
    <property type="match status" value="1"/>
</dbReference>
<dbReference type="InterPro" id="IPR027417">
    <property type="entry name" value="P-loop_NTPase"/>
</dbReference>
<proteinExistence type="predicted"/>
<dbReference type="Pfam" id="PF00350">
    <property type="entry name" value="Dynamin_N"/>
    <property type="match status" value="1"/>
</dbReference>
<dbReference type="PROSITE" id="PS51718">
    <property type="entry name" value="G_DYNAMIN_2"/>
    <property type="match status" value="1"/>
</dbReference>
<feature type="domain" description="Dynamin-type G" evidence="4">
    <location>
        <begin position="41"/>
        <end position="324"/>
    </location>
</feature>
<dbReference type="SMART" id="SM00053">
    <property type="entry name" value="DYNc"/>
    <property type="match status" value="1"/>
</dbReference>
<dbReference type="Pfam" id="PF01031">
    <property type="entry name" value="Dynamin_M"/>
    <property type="match status" value="1"/>
</dbReference>
<dbReference type="InterPro" id="IPR030381">
    <property type="entry name" value="G_DYNAMIN_dom"/>
</dbReference>
<dbReference type="InterPro" id="IPR001401">
    <property type="entry name" value="Dynamin_GTPase"/>
</dbReference>
<evidence type="ECO:0000313" key="6">
    <source>
        <dbReference type="Proteomes" id="UP001338125"/>
    </source>
</evidence>
<protein>
    <submittedName>
        <fullName evidence="5">Interferon-induced GTP-binding protein Mx</fullName>
    </submittedName>
</protein>
<dbReference type="EMBL" id="JAVFKD010000010">
    <property type="protein sequence ID" value="KAK5994659.1"/>
    <property type="molecule type" value="Genomic_DNA"/>
</dbReference>
<dbReference type="PRINTS" id="PR00195">
    <property type="entry name" value="DYNAMIN"/>
</dbReference>
<gene>
    <name evidence="5" type="ORF">PT974_05144</name>
</gene>
<dbReference type="SUPFAM" id="SSF52540">
    <property type="entry name" value="P-loop containing nucleoside triphosphate hydrolases"/>
    <property type="match status" value="1"/>
</dbReference>
<evidence type="ECO:0000259" key="4">
    <source>
        <dbReference type="PROSITE" id="PS51718"/>
    </source>
</evidence>
<organism evidence="5 6">
    <name type="scientific">Cladobotryum mycophilum</name>
    <dbReference type="NCBI Taxonomy" id="491253"/>
    <lineage>
        <taxon>Eukaryota</taxon>
        <taxon>Fungi</taxon>
        <taxon>Dikarya</taxon>
        <taxon>Ascomycota</taxon>
        <taxon>Pezizomycotina</taxon>
        <taxon>Sordariomycetes</taxon>
        <taxon>Hypocreomycetidae</taxon>
        <taxon>Hypocreales</taxon>
        <taxon>Hypocreaceae</taxon>
        <taxon>Cladobotryum</taxon>
    </lineage>
</organism>
<dbReference type="Proteomes" id="UP001338125">
    <property type="component" value="Unassembled WGS sequence"/>
</dbReference>
<keyword evidence="2" id="KW-0342">GTP-binding</keyword>
<keyword evidence="1" id="KW-0547">Nucleotide-binding</keyword>
<accession>A0ABR0SR53</accession>